<evidence type="ECO:0000313" key="2">
    <source>
        <dbReference type="EMBL" id="KQL59661.1"/>
    </source>
</evidence>
<evidence type="ECO:0000313" key="3">
    <source>
        <dbReference type="Proteomes" id="UP000051836"/>
    </source>
</evidence>
<dbReference type="Proteomes" id="UP000051836">
    <property type="component" value="Unassembled WGS sequence"/>
</dbReference>
<keyword evidence="1" id="KW-0472">Membrane</keyword>
<proteinExistence type="predicted"/>
<sequence length="144" mass="14460">MASVETGVLEVLLAEVVVVVFCVVRGVTMCGTVVSVEDSLGHRVVGVGLGLVAGADVEETVEVATGGSQVLSGLLGTGDNLGDVLVSGTSVLLVVMASVETEVLEVLLAEVVAVVCVVRGGMMCGMVVFVCVTAAGRKAEVNLK</sequence>
<dbReference type="EMBL" id="LMAW01000282">
    <property type="protein sequence ID" value="KQL59661.1"/>
    <property type="molecule type" value="Genomic_DNA"/>
</dbReference>
<keyword evidence="1" id="KW-0812">Transmembrane</keyword>
<feature type="transmembrane region" description="Helical" evidence="1">
    <location>
        <begin position="12"/>
        <end position="34"/>
    </location>
</feature>
<keyword evidence="3" id="KW-1185">Reference proteome</keyword>
<comment type="caution">
    <text evidence="2">The sequence shown here is derived from an EMBL/GenBank/DDBJ whole genome shotgun (WGS) entry which is preliminary data.</text>
</comment>
<keyword evidence="1" id="KW-1133">Transmembrane helix</keyword>
<reference evidence="2 3" key="1">
    <citation type="submission" date="2015-10" db="EMBL/GenBank/DDBJ databases">
        <authorList>
            <person name="Gilbert D.G."/>
        </authorList>
    </citation>
    <scope>NUCLEOTIDE SEQUENCE [LARGE SCALE GENOMIC DNA]</scope>
    <source>
        <strain evidence="2">FVVF132</strain>
    </source>
</reference>
<protein>
    <submittedName>
        <fullName evidence="2">Uncharacterized protein</fullName>
    </submittedName>
</protein>
<name>A0A0Q3X4T2_AMAAE</name>
<gene>
    <name evidence="2" type="ORF">AAES_18776</name>
</gene>
<dbReference type="AlphaFoldDB" id="A0A0Q3X4T2"/>
<feature type="transmembrane region" description="Helical" evidence="1">
    <location>
        <begin position="111"/>
        <end position="135"/>
    </location>
</feature>
<evidence type="ECO:0000256" key="1">
    <source>
        <dbReference type="SAM" id="Phobius"/>
    </source>
</evidence>
<accession>A0A0Q3X4T2</accession>
<organism evidence="2 3">
    <name type="scientific">Amazona aestiva</name>
    <name type="common">Blue-fronted Amazon parrot</name>
    <dbReference type="NCBI Taxonomy" id="12930"/>
    <lineage>
        <taxon>Eukaryota</taxon>
        <taxon>Metazoa</taxon>
        <taxon>Chordata</taxon>
        <taxon>Craniata</taxon>
        <taxon>Vertebrata</taxon>
        <taxon>Euteleostomi</taxon>
        <taxon>Archelosauria</taxon>
        <taxon>Archosauria</taxon>
        <taxon>Dinosauria</taxon>
        <taxon>Saurischia</taxon>
        <taxon>Theropoda</taxon>
        <taxon>Coelurosauria</taxon>
        <taxon>Aves</taxon>
        <taxon>Neognathae</taxon>
        <taxon>Neoaves</taxon>
        <taxon>Telluraves</taxon>
        <taxon>Australaves</taxon>
        <taxon>Psittaciformes</taxon>
        <taxon>Psittacidae</taxon>
        <taxon>Amazona</taxon>
    </lineage>
</organism>